<comment type="subcellular location">
    <subcellularLocation>
        <location evidence="1">Cell membrane</location>
        <topology evidence="1">Multi-pass membrane protein</topology>
    </subcellularLocation>
</comment>
<keyword evidence="5" id="KW-0552">Olfaction</keyword>
<reference evidence="11 12" key="1">
    <citation type="submission" date="2020-11" db="EMBL/GenBank/DDBJ databases">
        <authorList>
            <person name="Wallbank WR R."/>
            <person name="Pardo Diaz C."/>
            <person name="Kozak K."/>
            <person name="Martin S."/>
            <person name="Jiggins C."/>
            <person name="Moest M."/>
            <person name="Warren A I."/>
            <person name="Generalovic N T."/>
            <person name="Byers J.R.P. K."/>
            <person name="Montejo-Kovacevich G."/>
            <person name="Yen C E."/>
        </authorList>
    </citation>
    <scope>NUCLEOTIDE SEQUENCE [LARGE SCALE GENOMIC DNA]</scope>
</reference>
<keyword evidence="8" id="KW-0675">Receptor</keyword>
<evidence type="ECO:0000313" key="12">
    <source>
        <dbReference type="Proteomes" id="UP000594454"/>
    </source>
</evidence>
<evidence type="ECO:0000256" key="6">
    <source>
        <dbReference type="ARBA" id="ARBA00022989"/>
    </source>
</evidence>
<sequence>MNHSRNFEVGMQIVYRIFTIFGLNIFDPTYKVTWRTLCCIGLALFGNLNVFYTLFSHRNNFMMTLRCLCAAPEAFQGVVKLFTIMKHGKMMASTIDFVRSVYRKNEQGGSGRLKVLEDCSAKLAYGVKIVIIIFILILTLVAVYPVYSILVLGKRELFFEILIVGYPVKNLADYIFYLIVQMLETIFAFTGNNTCDLVLCILIIHISLLVGIFKEALNETKKLIGSESHVIRRSLRNCILMHQDLINYISAVNGIYSTTFFYQTATASLSLALNCFCIVKTDWLGAYGFAVFSLMKIFTFCILGTFVEIMVSSNKTISFAVQ</sequence>
<protein>
    <recommendedName>
        <fullName evidence="13">Odorant receptor</fullName>
    </recommendedName>
</protein>
<evidence type="ECO:0000256" key="3">
    <source>
        <dbReference type="ARBA" id="ARBA00022606"/>
    </source>
</evidence>
<dbReference type="GO" id="GO:0004984">
    <property type="term" value="F:olfactory receptor activity"/>
    <property type="evidence" value="ECO:0007669"/>
    <property type="project" value="InterPro"/>
</dbReference>
<dbReference type="GO" id="GO:0005549">
    <property type="term" value="F:odorant binding"/>
    <property type="evidence" value="ECO:0007669"/>
    <property type="project" value="InterPro"/>
</dbReference>
<keyword evidence="4 10" id="KW-0812">Transmembrane</keyword>
<dbReference type="AlphaFoldDB" id="A0A7R8YPD8"/>
<accession>A0A7R8YPD8</accession>
<dbReference type="GO" id="GO:0007165">
    <property type="term" value="P:signal transduction"/>
    <property type="evidence" value="ECO:0007669"/>
    <property type="project" value="UniProtKB-KW"/>
</dbReference>
<keyword evidence="3" id="KW-0716">Sensory transduction</keyword>
<keyword evidence="9" id="KW-0807">Transducer</keyword>
<dbReference type="OrthoDB" id="6765072at2759"/>
<dbReference type="InterPro" id="IPR004117">
    <property type="entry name" value="7tm6_olfct_rcpt"/>
</dbReference>
<keyword evidence="12" id="KW-1185">Reference proteome</keyword>
<evidence type="ECO:0000256" key="10">
    <source>
        <dbReference type="SAM" id="Phobius"/>
    </source>
</evidence>
<feature type="transmembrane region" description="Helical" evidence="10">
    <location>
        <begin position="7"/>
        <end position="26"/>
    </location>
</feature>
<keyword evidence="7 10" id="KW-0472">Membrane</keyword>
<dbReference type="PANTHER" id="PTHR21137">
    <property type="entry name" value="ODORANT RECEPTOR"/>
    <property type="match status" value="1"/>
</dbReference>
<dbReference type="GO" id="GO:0005886">
    <property type="term" value="C:plasma membrane"/>
    <property type="evidence" value="ECO:0007669"/>
    <property type="project" value="UniProtKB-SubCell"/>
</dbReference>
<keyword evidence="6 10" id="KW-1133">Transmembrane helix</keyword>
<gene>
    <name evidence="11" type="ORF">HERILL_LOCUS3387</name>
</gene>
<dbReference type="PANTHER" id="PTHR21137:SF35">
    <property type="entry name" value="ODORANT RECEPTOR 19A-RELATED"/>
    <property type="match status" value="1"/>
</dbReference>
<evidence type="ECO:0000256" key="8">
    <source>
        <dbReference type="ARBA" id="ARBA00023170"/>
    </source>
</evidence>
<dbReference type="Pfam" id="PF02949">
    <property type="entry name" value="7tm_6"/>
    <property type="match status" value="1"/>
</dbReference>
<evidence type="ECO:0000256" key="4">
    <source>
        <dbReference type="ARBA" id="ARBA00022692"/>
    </source>
</evidence>
<organism evidence="11 12">
    <name type="scientific">Hermetia illucens</name>
    <name type="common">Black soldier fly</name>
    <dbReference type="NCBI Taxonomy" id="343691"/>
    <lineage>
        <taxon>Eukaryota</taxon>
        <taxon>Metazoa</taxon>
        <taxon>Ecdysozoa</taxon>
        <taxon>Arthropoda</taxon>
        <taxon>Hexapoda</taxon>
        <taxon>Insecta</taxon>
        <taxon>Pterygota</taxon>
        <taxon>Neoptera</taxon>
        <taxon>Endopterygota</taxon>
        <taxon>Diptera</taxon>
        <taxon>Brachycera</taxon>
        <taxon>Stratiomyomorpha</taxon>
        <taxon>Stratiomyidae</taxon>
        <taxon>Hermetiinae</taxon>
        <taxon>Hermetia</taxon>
    </lineage>
</organism>
<dbReference type="Proteomes" id="UP000594454">
    <property type="component" value="Chromosome 1"/>
</dbReference>
<proteinExistence type="predicted"/>
<feature type="transmembrane region" description="Helical" evidence="10">
    <location>
        <begin position="32"/>
        <end position="55"/>
    </location>
</feature>
<keyword evidence="2" id="KW-1003">Cell membrane</keyword>
<name>A0A7R8YPD8_HERIL</name>
<feature type="transmembrane region" description="Helical" evidence="10">
    <location>
        <begin position="286"/>
        <end position="307"/>
    </location>
</feature>
<evidence type="ECO:0008006" key="13">
    <source>
        <dbReference type="Google" id="ProtNLM"/>
    </source>
</evidence>
<feature type="transmembrane region" description="Helical" evidence="10">
    <location>
        <begin position="129"/>
        <end position="151"/>
    </location>
</feature>
<evidence type="ECO:0000256" key="9">
    <source>
        <dbReference type="ARBA" id="ARBA00023224"/>
    </source>
</evidence>
<evidence type="ECO:0000256" key="2">
    <source>
        <dbReference type="ARBA" id="ARBA00022475"/>
    </source>
</evidence>
<evidence type="ECO:0000313" key="11">
    <source>
        <dbReference type="EMBL" id="CAD7080221.1"/>
    </source>
</evidence>
<dbReference type="InParanoid" id="A0A7R8YPD8"/>
<feature type="transmembrane region" description="Helical" evidence="10">
    <location>
        <begin position="197"/>
        <end position="213"/>
    </location>
</feature>
<evidence type="ECO:0000256" key="1">
    <source>
        <dbReference type="ARBA" id="ARBA00004651"/>
    </source>
</evidence>
<evidence type="ECO:0000256" key="5">
    <source>
        <dbReference type="ARBA" id="ARBA00022725"/>
    </source>
</evidence>
<dbReference type="FunCoup" id="A0A7R8YPD8">
    <property type="interactions" value="18"/>
</dbReference>
<dbReference type="EMBL" id="LR899009">
    <property type="protein sequence ID" value="CAD7080221.1"/>
    <property type="molecule type" value="Genomic_DNA"/>
</dbReference>
<evidence type="ECO:0000256" key="7">
    <source>
        <dbReference type="ARBA" id="ARBA00023136"/>
    </source>
</evidence>
<feature type="transmembrane region" description="Helical" evidence="10">
    <location>
        <begin position="260"/>
        <end position="279"/>
    </location>
</feature>